<dbReference type="STRING" id="1437059.A6A05_17915"/>
<reference evidence="13 14" key="1">
    <citation type="submission" date="2016-04" db="EMBL/GenBank/DDBJ databases">
        <title>Draft genome sequence of freshwater magnetotactic bacteria Magnetospirillum marisnigri SP-1 and Magnetospirillum moscoviense BB-1.</title>
        <authorList>
            <person name="Koziaeva V."/>
            <person name="Dziuba M.V."/>
            <person name="Ivanov T.M."/>
            <person name="Kuznetsov B."/>
            <person name="Grouzdev D.S."/>
        </authorList>
    </citation>
    <scope>NUCLEOTIDE SEQUENCE [LARGE SCALE GENOMIC DNA]</scope>
    <source>
        <strain evidence="13 14">BB-1</strain>
    </source>
</reference>
<accession>A0A178M5K1</accession>
<evidence type="ECO:0000256" key="11">
    <source>
        <dbReference type="SAM" id="Phobius"/>
    </source>
</evidence>
<evidence type="ECO:0000256" key="5">
    <source>
        <dbReference type="ARBA" id="ARBA00022692"/>
    </source>
</evidence>
<dbReference type="Pfam" id="PF18509">
    <property type="entry name" value="MCR"/>
    <property type="match status" value="1"/>
</dbReference>
<evidence type="ECO:0000256" key="8">
    <source>
        <dbReference type="ARBA" id="ARBA00023004"/>
    </source>
</evidence>
<organism evidence="13 14">
    <name type="scientific">Magnetospirillum moscoviense</name>
    <dbReference type="NCBI Taxonomy" id="1437059"/>
    <lineage>
        <taxon>Bacteria</taxon>
        <taxon>Pseudomonadati</taxon>
        <taxon>Pseudomonadota</taxon>
        <taxon>Alphaproteobacteria</taxon>
        <taxon>Rhodospirillales</taxon>
        <taxon>Rhodospirillaceae</taxon>
        <taxon>Magnetospirillum</taxon>
    </lineage>
</organism>
<comment type="subcellular location">
    <subcellularLocation>
        <location evidence="2">Magnetosome membrane</location>
        <topology evidence="2">Single-pass membrane protein</topology>
    </subcellularLocation>
</comment>
<comment type="cofactor">
    <cofactor evidence="1">
        <name>heme</name>
        <dbReference type="ChEBI" id="CHEBI:30413"/>
    </cofactor>
</comment>
<keyword evidence="3" id="KW-0091">Biomineralization</keyword>
<evidence type="ECO:0000256" key="6">
    <source>
        <dbReference type="ARBA" id="ARBA00022723"/>
    </source>
</evidence>
<evidence type="ECO:0000256" key="7">
    <source>
        <dbReference type="ARBA" id="ARBA00022989"/>
    </source>
</evidence>
<dbReference type="Proteomes" id="UP000078543">
    <property type="component" value="Unassembled WGS sequence"/>
</dbReference>
<sequence length="176" mass="19113">MRMGAPGGGRRWMTLISITLLMVVGLGLYWDKLSLSAGISPATSPRRAEGLLLGRLPLPMEPSILSPLEQLIEPPLQYKLMTIRHIPPVMPGTGMPHPYVGDCIQCHLMVGGPAAGSQFKTPYGAVLENLSRVHKLGPPILPTTRQPHPPAGRCIKCHDIVVKVPVEKKSGIKWLL</sequence>
<evidence type="ECO:0000256" key="1">
    <source>
        <dbReference type="ARBA" id="ARBA00001971"/>
    </source>
</evidence>
<dbReference type="NCBIfam" id="NF040992">
    <property type="entry name" value="MamT"/>
    <property type="match status" value="1"/>
</dbReference>
<dbReference type="InterPro" id="IPR036280">
    <property type="entry name" value="Multihaem_cyt_sf"/>
</dbReference>
<dbReference type="AlphaFoldDB" id="A0A178M5K1"/>
<keyword evidence="6" id="KW-0479">Metal-binding</keyword>
<evidence type="ECO:0000256" key="2">
    <source>
        <dbReference type="ARBA" id="ARBA00004206"/>
    </source>
</evidence>
<keyword evidence="5 11" id="KW-0812">Transmembrane</keyword>
<evidence type="ECO:0000256" key="9">
    <source>
        <dbReference type="ARBA" id="ARBA00023136"/>
    </source>
</evidence>
<keyword evidence="10" id="KW-1281">Magnetosome</keyword>
<protein>
    <recommendedName>
        <fullName evidence="12">Magnetochrome domain-containing protein</fullName>
    </recommendedName>
</protein>
<evidence type="ECO:0000256" key="10">
    <source>
        <dbReference type="ARBA" id="ARBA00023178"/>
    </source>
</evidence>
<keyword evidence="7 11" id="KW-1133">Transmembrane helix</keyword>
<proteinExistence type="predicted"/>
<keyword evidence="9 11" id="KW-0472">Membrane</keyword>
<evidence type="ECO:0000313" key="14">
    <source>
        <dbReference type="Proteomes" id="UP000078543"/>
    </source>
</evidence>
<dbReference type="InterPro" id="IPR040963">
    <property type="entry name" value="MCR"/>
</dbReference>
<feature type="domain" description="Magnetochrome" evidence="12">
    <location>
        <begin position="138"/>
        <end position="163"/>
    </location>
</feature>
<evidence type="ECO:0000256" key="4">
    <source>
        <dbReference type="ARBA" id="ARBA00022617"/>
    </source>
</evidence>
<keyword evidence="8" id="KW-0408">Iron</keyword>
<name>A0A178M5K1_9PROT</name>
<feature type="transmembrane region" description="Helical" evidence="11">
    <location>
        <begin position="12"/>
        <end position="30"/>
    </location>
</feature>
<keyword evidence="14" id="KW-1185">Reference proteome</keyword>
<dbReference type="EMBL" id="LWQU01000205">
    <property type="protein sequence ID" value="OAN43836.1"/>
    <property type="molecule type" value="Genomic_DNA"/>
</dbReference>
<gene>
    <name evidence="13" type="ORF">A6A05_17915</name>
</gene>
<comment type="caution">
    <text evidence="13">The sequence shown here is derived from an EMBL/GenBank/DDBJ whole genome shotgun (WGS) entry which is preliminary data.</text>
</comment>
<dbReference type="GO" id="GO:0110146">
    <property type="term" value="C:magnetosome membrane"/>
    <property type="evidence" value="ECO:0007669"/>
    <property type="project" value="UniProtKB-SubCell"/>
</dbReference>
<evidence type="ECO:0000313" key="13">
    <source>
        <dbReference type="EMBL" id="OAN43836.1"/>
    </source>
</evidence>
<dbReference type="SUPFAM" id="SSF48695">
    <property type="entry name" value="Multiheme cytochromes"/>
    <property type="match status" value="1"/>
</dbReference>
<evidence type="ECO:0000256" key="3">
    <source>
        <dbReference type="ARBA" id="ARBA00022591"/>
    </source>
</evidence>
<keyword evidence="4" id="KW-0349">Heme</keyword>
<dbReference type="Gene3D" id="2.30.42.60">
    <property type="match status" value="1"/>
</dbReference>
<dbReference type="GO" id="GO:0046872">
    <property type="term" value="F:metal ion binding"/>
    <property type="evidence" value="ECO:0007669"/>
    <property type="project" value="UniProtKB-KW"/>
</dbReference>
<evidence type="ECO:0000259" key="12">
    <source>
        <dbReference type="Pfam" id="PF18509"/>
    </source>
</evidence>